<reference evidence="2" key="1">
    <citation type="submission" date="2020-03" db="EMBL/GenBank/DDBJ databases">
        <authorList>
            <person name="Weist P."/>
        </authorList>
    </citation>
    <scope>NUCLEOTIDE SEQUENCE</scope>
</reference>
<feature type="transmembrane region" description="Helical" evidence="1">
    <location>
        <begin position="102"/>
        <end position="119"/>
    </location>
</feature>
<keyword evidence="1" id="KW-0472">Membrane</keyword>
<dbReference type="Proteomes" id="UP001153269">
    <property type="component" value="Unassembled WGS sequence"/>
</dbReference>
<gene>
    <name evidence="2" type="ORF">PLEPLA_LOCUS43521</name>
</gene>
<accession>A0A9N7VWW7</accession>
<evidence type="ECO:0000256" key="1">
    <source>
        <dbReference type="SAM" id="Phobius"/>
    </source>
</evidence>
<evidence type="ECO:0000313" key="3">
    <source>
        <dbReference type="Proteomes" id="UP001153269"/>
    </source>
</evidence>
<keyword evidence="1" id="KW-1133">Transmembrane helix</keyword>
<sequence>MRSAFTRSCDLTCDLKLRAPESQAAEPRLLLHSAASSYDGSVLPRPLRGPANAIKPFQCLALITELRVTPPPLPLLRSRLIILRSESRIAALGSLRFACRRVGLDVFVLAVGIFNVLTFP</sequence>
<proteinExistence type="predicted"/>
<comment type="caution">
    <text evidence="2">The sequence shown here is derived from an EMBL/GenBank/DDBJ whole genome shotgun (WGS) entry which is preliminary data.</text>
</comment>
<evidence type="ECO:0000313" key="2">
    <source>
        <dbReference type="EMBL" id="CAB1455740.1"/>
    </source>
</evidence>
<name>A0A9N7VWW7_PLEPL</name>
<dbReference type="AlphaFoldDB" id="A0A9N7VWW7"/>
<protein>
    <submittedName>
        <fullName evidence="2">Uncharacterized protein</fullName>
    </submittedName>
</protein>
<dbReference type="EMBL" id="CADEAL010004269">
    <property type="protein sequence ID" value="CAB1455740.1"/>
    <property type="molecule type" value="Genomic_DNA"/>
</dbReference>
<keyword evidence="3" id="KW-1185">Reference proteome</keyword>
<keyword evidence="1" id="KW-0812">Transmembrane</keyword>
<organism evidence="2 3">
    <name type="scientific">Pleuronectes platessa</name>
    <name type="common">European plaice</name>
    <dbReference type="NCBI Taxonomy" id="8262"/>
    <lineage>
        <taxon>Eukaryota</taxon>
        <taxon>Metazoa</taxon>
        <taxon>Chordata</taxon>
        <taxon>Craniata</taxon>
        <taxon>Vertebrata</taxon>
        <taxon>Euteleostomi</taxon>
        <taxon>Actinopterygii</taxon>
        <taxon>Neopterygii</taxon>
        <taxon>Teleostei</taxon>
        <taxon>Neoteleostei</taxon>
        <taxon>Acanthomorphata</taxon>
        <taxon>Carangaria</taxon>
        <taxon>Pleuronectiformes</taxon>
        <taxon>Pleuronectoidei</taxon>
        <taxon>Pleuronectidae</taxon>
        <taxon>Pleuronectes</taxon>
    </lineage>
</organism>